<dbReference type="SUPFAM" id="SSF53807">
    <property type="entry name" value="Helical backbone' metal receptor"/>
    <property type="match status" value="1"/>
</dbReference>
<protein>
    <submittedName>
        <fullName evidence="2">ABC transporter substrate-binding protein</fullName>
    </submittedName>
</protein>
<dbReference type="PROSITE" id="PS50983">
    <property type="entry name" value="FE_B12_PBP"/>
    <property type="match status" value="1"/>
</dbReference>
<dbReference type="RefSeq" id="WP_260571179.1">
    <property type="nucleotide sequence ID" value="NZ_CP104205.1"/>
</dbReference>
<accession>A0ABY5Y626</accession>
<name>A0ABY5Y626_9FLAO</name>
<dbReference type="InterPro" id="IPR050902">
    <property type="entry name" value="ABC_Transporter_SBP"/>
</dbReference>
<dbReference type="PANTHER" id="PTHR30535">
    <property type="entry name" value="VITAMIN B12-BINDING PROTEIN"/>
    <property type="match status" value="1"/>
</dbReference>
<sequence>MSTKIRFLVLLVCLVNCKDVPKSNGSNGIDRIVPIQYAKGFTVEKSASDITVIKITSPWPNAETEYTYALVPKEKLPTITLDNNGYDAIIGTPVESIVVTSTTHIPALESLGVLDKLIGFPDTQYISSKSAGRLIDEGKIKELGSNETLNTEMVLALQPELVIGFSINARNKSYENIQQSNIPVVFNGDWTEKSPLGKAEWIKFFAPFFHKETVAEQIFTKIVNDYTEAVEIAKKAETTPTVISGAMYKDVWYLPGGESWAAQFIEDANANYLWSNTLETGSLSLSWESVLEKGQNADFWIAPAQFTSYRELEKASGHYMQFNAFKNRKVYTFSKAKGETGGLLYYELAPQRPDLVLKDIIHIFHPNLLEEHKPFFFTPLE</sequence>
<dbReference type="Gene3D" id="3.40.50.1980">
    <property type="entry name" value="Nitrogenase molybdenum iron protein domain"/>
    <property type="match status" value="2"/>
</dbReference>
<proteinExistence type="predicted"/>
<evidence type="ECO:0000313" key="3">
    <source>
        <dbReference type="Proteomes" id="UP001059209"/>
    </source>
</evidence>
<evidence type="ECO:0000313" key="2">
    <source>
        <dbReference type="EMBL" id="UWX53684.1"/>
    </source>
</evidence>
<keyword evidence="3" id="KW-1185">Reference proteome</keyword>
<dbReference type="InterPro" id="IPR002491">
    <property type="entry name" value="ABC_transptr_periplasmic_BD"/>
</dbReference>
<dbReference type="PANTHER" id="PTHR30535:SF34">
    <property type="entry name" value="MOLYBDATE-BINDING PROTEIN MOLA"/>
    <property type="match status" value="1"/>
</dbReference>
<dbReference type="Proteomes" id="UP001059209">
    <property type="component" value="Chromosome"/>
</dbReference>
<reference evidence="2" key="1">
    <citation type="submission" date="2022-09" db="EMBL/GenBank/DDBJ databases">
        <title>Maribacter litopenaei sp. nov., isolated from the intestinal tract of the Pacific White Shrimp, Litopenaeus vannamei.</title>
        <authorList>
            <person name="Kim S.Y."/>
            <person name="Hwang C.Y."/>
        </authorList>
    </citation>
    <scope>NUCLEOTIDE SEQUENCE</scope>
    <source>
        <strain evidence="2">HL-LV01</strain>
    </source>
</reference>
<feature type="domain" description="Fe/B12 periplasmic-binding" evidence="1">
    <location>
        <begin position="96"/>
        <end position="368"/>
    </location>
</feature>
<evidence type="ECO:0000259" key="1">
    <source>
        <dbReference type="PROSITE" id="PS50983"/>
    </source>
</evidence>
<dbReference type="EMBL" id="CP104205">
    <property type="protein sequence ID" value="UWX53684.1"/>
    <property type="molecule type" value="Genomic_DNA"/>
</dbReference>
<gene>
    <name evidence="2" type="ORF">NYZ99_10940</name>
</gene>
<organism evidence="2 3">
    <name type="scientific">Maribacter litopenaei</name>
    <dbReference type="NCBI Taxonomy" id="2976127"/>
    <lineage>
        <taxon>Bacteria</taxon>
        <taxon>Pseudomonadati</taxon>
        <taxon>Bacteroidota</taxon>
        <taxon>Flavobacteriia</taxon>
        <taxon>Flavobacteriales</taxon>
        <taxon>Flavobacteriaceae</taxon>
        <taxon>Maribacter</taxon>
    </lineage>
</organism>
<dbReference type="Pfam" id="PF01497">
    <property type="entry name" value="Peripla_BP_2"/>
    <property type="match status" value="1"/>
</dbReference>